<reference evidence="1 2" key="1">
    <citation type="submission" date="2020-03" db="EMBL/GenBank/DDBJ databases">
        <title>Vagococcus sp. nov., isolated from beetles.</title>
        <authorList>
            <person name="Hyun D.-W."/>
            <person name="Bae J.-W."/>
        </authorList>
    </citation>
    <scope>NUCLEOTIDE SEQUENCE [LARGE SCALE GENOMIC DNA]</scope>
    <source>
        <strain evidence="1 2">HDW17B</strain>
    </source>
</reference>
<dbReference type="AlphaFoldDB" id="A0A6G8ASM0"/>
<dbReference type="EMBL" id="CP049887">
    <property type="protein sequence ID" value="QIL48071.1"/>
    <property type="molecule type" value="Genomic_DNA"/>
</dbReference>
<keyword evidence="2" id="KW-1185">Reference proteome</keyword>
<evidence type="ECO:0000313" key="2">
    <source>
        <dbReference type="Proteomes" id="UP000501747"/>
    </source>
</evidence>
<accession>A0A6G8ASM0</accession>
<dbReference type="RefSeq" id="WP_166034219.1">
    <property type="nucleotide sequence ID" value="NZ_CP049887.1"/>
</dbReference>
<proteinExistence type="predicted"/>
<dbReference type="KEGG" id="vhy:G7082_05875"/>
<evidence type="ECO:0000313" key="1">
    <source>
        <dbReference type="EMBL" id="QIL48071.1"/>
    </source>
</evidence>
<dbReference type="Proteomes" id="UP000501747">
    <property type="component" value="Chromosome"/>
</dbReference>
<organism evidence="1 2">
    <name type="scientific">Vagococcus hydrophili</name>
    <dbReference type="NCBI Taxonomy" id="2714947"/>
    <lineage>
        <taxon>Bacteria</taxon>
        <taxon>Bacillati</taxon>
        <taxon>Bacillota</taxon>
        <taxon>Bacilli</taxon>
        <taxon>Lactobacillales</taxon>
        <taxon>Enterococcaceae</taxon>
        <taxon>Vagococcus</taxon>
    </lineage>
</organism>
<name>A0A6G8ASM0_9ENTE</name>
<protein>
    <submittedName>
        <fullName evidence="1">Uncharacterized protein</fullName>
    </submittedName>
</protein>
<gene>
    <name evidence="1" type="ORF">G7082_05875</name>
</gene>
<sequence>MRNAATHSRPLISNVVEPFQYGKKKNSLKYKKSAIQLTQFAERAGIDSELRNKALTNMKVNDIVATIYLHERYVKHKGLKNRNAQELKNLLQVIKRNKQMYAKNHELREIYYFFELIIAEYTR</sequence>